<reference evidence="3" key="1">
    <citation type="submission" date="2021-06" db="EMBL/GenBank/DDBJ databases">
        <authorList>
            <person name="Hodson N. C."/>
            <person name="Mongue J. A."/>
            <person name="Jaron S. K."/>
        </authorList>
    </citation>
    <scope>NUCLEOTIDE SEQUENCE</scope>
</reference>
<feature type="chain" id="PRO_5035292526" evidence="2">
    <location>
        <begin position="22"/>
        <end position="552"/>
    </location>
</feature>
<keyword evidence="4" id="KW-1185">Reference proteome</keyword>
<gene>
    <name evidence="3" type="ORF">AFUS01_LOCUS25110</name>
</gene>
<name>A0A8J2KIC4_9HEXA</name>
<proteinExistence type="predicted"/>
<keyword evidence="1" id="KW-0472">Membrane</keyword>
<dbReference type="AlphaFoldDB" id="A0A8J2KIC4"/>
<evidence type="ECO:0000313" key="3">
    <source>
        <dbReference type="EMBL" id="CAG7786546.1"/>
    </source>
</evidence>
<keyword evidence="1" id="KW-1133">Transmembrane helix</keyword>
<protein>
    <submittedName>
        <fullName evidence="3">Uncharacterized protein</fullName>
    </submittedName>
</protein>
<accession>A0A8J2KIC4</accession>
<comment type="caution">
    <text evidence="3">The sequence shown here is derived from an EMBL/GenBank/DDBJ whole genome shotgun (WGS) entry which is preliminary data.</text>
</comment>
<evidence type="ECO:0000313" key="4">
    <source>
        <dbReference type="Proteomes" id="UP000708208"/>
    </source>
</evidence>
<keyword evidence="2" id="KW-0732">Signal</keyword>
<sequence>MTSIILLILMISPFGAHPILGVSIEEMQNLDVQLVITEKLQDCFLNILHIKTHADYSHISNPYVLSDFVSSELKNSKQRENIQVFKAQNLHCNFVIVITGDILDISPPWDYRPKRDMVSFRIRGITSFVKAKVVNARAFPMLLLILHCDLMTNYLFDKISRYVRHEYFNARTFVLSPEKAENNLQTYSGYYICWFYIPCRIHFRCSGSDCINTMMETFDLATNFGKQFTWAHLIFQEHFEIEVGIMLGSPFRRKQPWTHLKTIYHFLIEDFYCNCSVVYAKANRLRIGASEATWSNRLIPLFHTSGFHFITSDGVKASKLEMISLYTSPFEIVVWIAVALSTILTCIALASKCVVSNKFDYGRSEIDDVILYEDSRSRIFPSQFRCVAGNYLSMDISRILVYPKTALVVYSQHLEYYWEKFEIIMDWTELKFAHNGKVKDDNFLRRWNYLFVPLSWSKKYDYIGNRAHVMMSSGLFMFWERWHNIRFERGRTGRIDSRDDHMVKALDLESSIVFVFYGFLWSALGCTLIFVVEIVHAICSHHKCLIWRYIGQ</sequence>
<feature type="transmembrane region" description="Helical" evidence="1">
    <location>
        <begin position="512"/>
        <end position="532"/>
    </location>
</feature>
<dbReference type="EMBL" id="CAJVCH010319866">
    <property type="protein sequence ID" value="CAG7786546.1"/>
    <property type="molecule type" value="Genomic_DNA"/>
</dbReference>
<feature type="signal peptide" evidence="2">
    <location>
        <begin position="1"/>
        <end position="21"/>
    </location>
</feature>
<evidence type="ECO:0000256" key="1">
    <source>
        <dbReference type="SAM" id="Phobius"/>
    </source>
</evidence>
<keyword evidence="1" id="KW-0812">Transmembrane</keyword>
<feature type="transmembrane region" description="Helical" evidence="1">
    <location>
        <begin position="332"/>
        <end position="355"/>
    </location>
</feature>
<organism evidence="3 4">
    <name type="scientific">Allacma fusca</name>
    <dbReference type="NCBI Taxonomy" id="39272"/>
    <lineage>
        <taxon>Eukaryota</taxon>
        <taxon>Metazoa</taxon>
        <taxon>Ecdysozoa</taxon>
        <taxon>Arthropoda</taxon>
        <taxon>Hexapoda</taxon>
        <taxon>Collembola</taxon>
        <taxon>Symphypleona</taxon>
        <taxon>Sminthuridae</taxon>
        <taxon>Allacma</taxon>
    </lineage>
</organism>
<dbReference type="Proteomes" id="UP000708208">
    <property type="component" value="Unassembled WGS sequence"/>
</dbReference>
<evidence type="ECO:0000256" key="2">
    <source>
        <dbReference type="SAM" id="SignalP"/>
    </source>
</evidence>